<organism evidence="2 3">
    <name type="scientific">Niabella ginsenosidivorans</name>
    <dbReference type="NCBI Taxonomy" id="1176587"/>
    <lineage>
        <taxon>Bacteria</taxon>
        <taxon>Pseudomonadati</taxon>
        <taxon>Bacteroidota</taxon>
        <taxon>Chitinophagia</taxon>
        <taxon>Chitinophagales</taxon>
        <taxon>Chitinophagaceae</taxon>
        <taxon>Niabella</taxon>
    </lineage>
</organism>
<reference evidence="2 3" key="1">
    <citation type="submission" date="2016-05" db="EMBL/GenBank/DDBJ databases">
        <title>Niabella ginsenosidivorans BS26 whole genome sequencing.</title>
        <authorList>
            <person name="Im W.T."/>
            <person name="Siddiqi M.Z."/>
        </authorList>
    </citation>
    <scope>NUCLEOTIDE SEQUENCE [LARGE SCALE GENOMIC DNA]</scope>
    <source>
        <strain evidence="2 3">BS26</strain>
    </source>
</reference>
<dbReference type="Gene3D" id="3.40.50.2020">
    <property type="match status" value="1"/>
</dbReference>
<evidence type="ECO:0000256" key="1">
    <source>
        <dbReference type="ARBA" id="ARBA00008007"/>
    </source>
</evidence>
<dbReference type="STRING" id="1176587.A8C56_22795"/>
<name>A0A1A9I9M8_9BACT</name>
<keyword evidence="2" id="KW-0808">Transferase</keyword>
<accession>A0A1A9I9M8</accession>
<dbReference type="RefSeq" id="WP_067760978.1">
    <property type="nucleotide sequence ID" value="NZ_CP015772.1"/>
</dbReference>
<dbReference type="OrthoDB" id="9779910at2"/>
<evidence type="ECO:0000313" key="3">
    <source>
        <dbReference type="Proteomes" id="UP000077667"/>
    </source>
</evidence>
<dbReference type="SUPFAM" id="SSF53271">
    <property type="entry name" value="PRTase-like"/>
    <property type="match status" value="1"/>
</dbReference>
<dbReference type="InterPro" id="IPR051910">
    <property type="entry name" value="ComF/GntX_DNA_util-trans"/>
</dbReference>
<dbReference type="PANTHER" id="PTHR47505:SF1">
    <property type="entry name" value="DNA UTILIZATION PROTEIN YHGH"/>
    <property type="match status" value="1"/>
</dbReference>
<keyword evidence="2" id="KW-0328">Glycosyltransferase</keyword>
<dbReference type="InterPro" id="IPR029057">
    <property type="entry name" value="PRTase-like"/>
</dbReference>
<dbReference type="KEGG" id="nia:A8C56_22795"/>
<dbReference type="PANTHER" id="PTHR47505">
    <property type="entry name" value="DNA UTILIZATION PROTEIN YHGH"/>
    <property type="match status" value="1"/>
</dbReference>
<dbReference type="InterPro" id="IPR000836">
    <property type="entry name" value="PRTase_dom"/>
</dbReference>
<gene>
    <name evidence="2" type="ORF">A8C56_22795</name>
</gene>
<sequence>MSAANAIKNALIHLFYPHICAGCASDALPLNSQLCLQCLHELPATGFEGHANNPVEKIFAGRIRFEAATARYYFSKGSPLQHMMHQLKYGGNKALGHQLGIEFGNALKASGRFRAIDAIVPMPLYSARERKRGYNQAAVLAKGIAEVLNKPVWETIVCRAEPTETQTKKNRTERWKNMQGKFFIIDNQKAIDQHLLLVDDVVTTGATFEACGSVILEITGARLSIAALCYAND</sequence>
<dbReference type="CDD" id="cd06223">
    <property type="entry name" value="PRTases_typeI"/>
    <property type="match status" value="1"/>
</dbReference>
<dbReference type="AlphaFoldDB" id="A0A1A9I9M8"/>
<dbReference type="Proteomes" id="UP000077667">
    <property type="component" value="Chromosome"/>
</dbReference>
<comment type="similarity">
    <text evidence="1">Belongs to the ComF/GntX family.</text>
</comment>
<keyword evidence="3" id="KW-1185">Reference proteome</keyword>
<dbReference type="EMBL" id="CP015772">
    <property type="protein sequence ID" value="ANH83430.1"/>
    <property type="molecule type" value="Genomic_DNA"/>
</dbReference>
<protein>
    <submittedName>
        <fullName evidence="2">Phosphoribosyltransferase</fullName>
    </submittedName>
</protein>
<evidence type="ECO:0000313" key="2">
    <source>
        <dbReference type="EMBL" id="ANH83430.1"/>
    </source>
</evidence>
<dbReference type="GO" id="GO:0016757">
    <property type="term" value="F:glycosyltransferase activity"/>
    <property type="evidence" value="ECO:0007669"/>
    <property type="project" value="UniProtKB-KW"/>
</dbReference>
<proteinExistence type="inferred from homology"/>